<organism evidence="4 5">
    <name type="scientific">Defluviitoga tunisiensis</name>
    <dbReference type="NCBI Taxonomy" id="1006576"/>
    <lineage>
        <taxon>Bacteria</taxon>
        <taxon>Thermotogati</taxon>
        <taxon>Thermotogota</taxon>
        <taxon>Thermotogae</taxon>
        <taxon>Petrotogales</taxon>
        <taxon>Petrotogaceae</taxon>
        <taxon>Defluviitoga</taxon>
    </lineage>
</organism>
<feature type="domain" description="ABC transporter" evidence="3">
    <location>
        <begin position="2"/>
        <end position="240"/>
    </location>
</feature>
<dbReference type="EMBL" id="LN824141">
    <property type="protein sequence ID" value="CEP77763.1"/>
    <property type="molecule type" value="Genomic_DNA"/>
</dbReference>
<dbReference type="KEGG" id="dtn:DTL3_0437"/>
<dbReference type="InterPro" id="IPR047641">
    <property type="entry name" value="ABC_transpr_MalK/UgpC-like"/>
</dbReference>
<keyword evidence="2" id="KW-0067">ATP-binding</keyword>
<evidence type="ECO:0000313" key="5">
    <source>
        <dbReference type="Proteomes" id="UP000032809"/>
    </source>
</evidence>
<evidence type="ECO:0000256" key="1">
    <source>
        <dbReference type="ARBA" id="ARBA00022741"/>
    </source>
</evidence>
<sequence>MISTANKYALKLEDVCSHVGTFELKNISFELGGGDVLSVLGPSGSGKTVLLRTIAGLIKLDSGKILLGSHRIDDYSPKDRKVGFVFQNYALFPHLDSKLNLGFPLYIRGKKKKEVYVEATNVAQELDGLPNYLEFKPSELPEGMKQLIALGREKLNECNLLLLDEPLSQLDRKLHIEMRTLLKKFITDLSKTTVAVFSDPEDAIALSNYIMILDNGEILQYGETFEVYNNPINIKVMELLSRLGLNIIDLEIVGGKIFKTFSVNLPDGLYKLCFRPEEIEVSNKGLEVISQKSYIYDSSRKIIECDFKGQVLKLLVPKSTSQKFKFVPTNPKFFNL</sequence>
<dbReference type="RefSeq" id="WP_052670275.1">
    <property type="nucleotide sequence ID" value="NZ_LN824141.1"/>
</dbReference>
<dbReference type="PROSITE" id="PS50893">
    <property type="entry name" value="ABC_TRANSPORTER_2"/>
    <property type="match status" value="1"/>
</dbReference>
<keyword evidence="1" id="KW-0547">Nucleotide-binding</keyword>
<keyword evidence="4" id="KW-0762">Sugar transport</keyword>
<dbReference type="GO" id="GO:0005524">
    <property type="term" value="F:ATP binding"/>
    <property type="evidence" value="ECO:0007669"/>
    <property type="project" value="UniProtKB-KW"/>
</dbReference>
<dbReference type="AlphaFoldDB" id="A0A0C7NWL2"/>
<evidence type="ECO:0000256" key="2">
    <source>
        <dbReference type="ARBA" id="ARBA00022840"/>
    </source>
</evidence>
<dbReference type="InterPro" id="IPR003593">
    <property type="entry name" value="AAA+_ATPase"/>
</dbReference>
<keyword evidence="5" id="KW-1185">Reference proteome</keyword>
<dbReference type="InterPro" id="IPR003439">
    <property type="entry name" value="ABC_transporter-like_ATP-bd"/>
</dbReference>
<dbReference type="OrthoDB" id="42812at2"/>
<accession>A0A0C7NWL2</accession>
<dbReference type="InterPro" id="IPR027417">
    <property type="entry name" value="P-loop_NTPase"/>
</dbReference>
<proteinExistence type="predicted"/>
<dbReference type="GO" id="GO:0055052">
    <property type="term" value="C:ATP-binding cassette (ABC) transporter complex, substrate-binding subunit-containing"/>
    <property type="evidence" value="ECO:0007669"/>
    <property type="project" value="TreeGrafter"/>
</dbReference>
<gene>
    <name evidence="4" type="ORF">DTL3_0437</name>
</gene>
<dbReference type="PANTHER" id="PTHR43875:SF1">
    <property type="entry name" value="OSMOPROTECTIVE COMPOUNDS UPTAKE ATP-BINDING PROTEIN GGTA"/>
    <property type="match status" value="1"/>
</dbReference>
<dbReference type="SUPFAM" id="SSF52540">
    <property type="entry name" value="P-loop containing nucleoside triphosphate hydrolases"/>
    <property type="match status" value="1"/>
</dbReference>
<reference evidence="5" key="1">
    <citation type="submission" date="2014-11" db="EMBL/GenBank/DDBJ databases">
        <authorList>
            <person name="Wibberg D."/>
        </authorList>
    </citation>
    <scope>NUCLEOTIDE SEQUENCE [LARGE SCALE GENOMIC DNA]</scope>
    <source>
        <strain evidence="5">L3</strain>
    </source>
</reference>
<keyword evidence="4" id="KW-0813">Transport</keyword>
<dbReference type="STRING" id="1006576.DTL3_0437"/>
<dbReference type="Proteomes" id="UP000032809">
    <property type="component" value="Chromosome I"/>
</dbReference>
<name>A0A0C7NWL2_DEFTU</name>
<dbReference type="Gene3D" id="3.40.50.300">
    <property type="entry name" value="P-loop containing nucleotide triphosphate hydrolases"/>
    <property type="match status" value="1"/>
</dbReference>
<dbReference type="HOGENOM" id="CLU_000604_1_1_0"/>
<dbReference type="GO" id="GO:0016887">
    <property type="term" value="F:ATP hydrolysis activity"/>
    <property type="evidence" value="ECO:0007669"/>
    <property type="project" value="InterPro"/>
</dbReference>
<protein>
    <submittedName>
        <fullName evidence="4">ABC-type sugar transport systems, ATPase components</fullName>
    </submittedName>
</protein>
<dbReference type="Pfam" id="PF00005">
    <property type="entry name" value="ABC_tran"/>
    <property type="match status" value="1"/>
</dbReference>
<evidence type="ECO:0000259" key="3">
    <source>
        <dbReference type="PROSITE" id="PS50893"/>
    </source>
</evidence>
<dbReference type="PANTHER" id="PTHR43875">
    <property type="entry name" value="MALTODEXTRIN IMPORT ATP-BINDING PROTEIN MSMX"/>
    <property type="match status" value="1"/>
</dbReference>
<dbReference type="SMART" id="SM00382">
    <property type="entry name" value="AAA"/>
    <property type="match status" value="1"/>
</dbReference>
<evidence type="ECO:0000313" key="4">
    <source>
        <dbReference type="EMBL" id="CEP77763.1"/>
    </source>
</evidence>